<evidence type="ECO:0000313" key="2">
    <source>
        <dbReference type="Proteomes" id="UP001605036"/>
    </source>
</evidence>
<name>A0ABD1Y1G2_9MARC</name>
<organism evidence="1 2">
    <name type="scientific">Riccia fluitans</name>
    <dbReference type="NCBI Taxonomy" id="41844"/>
    <lineage>
        <taxon>Eukaryota</taxon>
        <taxon>Viridiplantae</taxon>
        <taxon>Streptophyta</taxon>
        <taxon>Embryophyta</taxon>
        <taxon>Marchantiophyta</taxon>
        <taxon>Marchantiopsida</taxon>
        <taxon>Marchantiidae</taxon>
        <taxon>Marchantiales</taxon>
        <taxon>Ricciaceae</taxon>
        <taxon>Riccia</taxon>
    </lineage>
</organism>
<evidence type="ECO:0000313" key="1">
    <source>
        <dbReference type="EMBL" id="KAL2620575.1"/>
    </source>
</evidence>
<sequence length="73" mass="8312">MYGLAAWSNRQVPGASTEFGSVLHNLHSSTGASAALRRSYQISTKERVVRKYGYLPRTRSFPEYHLSTFKYAR</sequence>
<protein>
    <submittedName>
        <fullName evidence="1">Uncharacterized protein</fullName>
    </submittedName>
</protein>
<gene>
    <name evidence="1" type="ORF">R1flu_000780</name>
</gene>
<reference evidence="1 2" key="1">
    <citation type="submission" date="2024-09" db="EMBL/GenBank/DDBJ databases">
        <title>Chromosome-scale assembly of Riccia fluitans.</title>
        <authorList>
            <person name="Paukszto L."/>
            <person name="Sawicki J."/>
            <person name="Karawczyk K."/>
            <person name="Piernik-Szablinska J."/>
            <person name="Szczecinska M."/>
            <person name="Mazdziarz M."/>
        </authorList>
    </citation>
    <scope>NUCLEOTIDE SEQUENCE [LARGE SCALE GENOMIC DNA]</scope>
    <source>
        <strain evidence="1">Rf_01</strain>
        <tissue evidence="1">Aerial parts of the thallus</tissue>
    </source>
</reference>
<comment type="caution">
    <text evidence="1">The sequence shown here is derived from an EMBL/GenBank/DDBJ whole genome shotgun (WGS) entry which is preliminary data.</text>
</comment>
<dbReference type="Proteomes" id="UP001605036">
    <property type="component" value="Unassembled WGS sequence"/>
</dbReference>
<proteinExistence type="predicted"/>
<dbReference type="EMBL" id="JBHFFA010000006">
    <property type="protein sequence ID" value="KAL2620575.1"/>
    <property type="molecule type" value="Genomic_DNA"/>
</dbReference>
<accession>A0ABD1Y1G2</accession>
<keyword evidence="2" id="KW-1185">Reference proteome</keyword>
<dbReference type="AlphaFoldDB" id="A0ABD1Y1G2"/>